<protein>
    <submittedName>
        <fullName evidence="1">Putative ovule protein</fullName>
    </submittedName>
</protein>
<reference evidence="1" key="1">
    <citation type="submission" date="2015-12" db="EMBL/GenBank/DDBJ databases">
        <title>Gene expression during late stages of embryo sac development: a critical building block for successful pollen-pistil interactions.</title>
        <authorList>
            <person name="Liu Y."/>
            <person name="Joly V."/>
            <person name="Sabar M."/>
            <person name="Matton D.P."/>
        </authorList>
    </citation>
    <scope>NUCLEOTIDE SEQUENCE</scope>
</reference>
<feature type="non-terminal residue" evidence="1">
    <location>
        <position position="1"/>
    </location>
</feature>
<accession>A0A0V0GKR0</accession>
<dbReference type="AlphaFoldDB" id="A0A0V0GKR0"/>
<name>A0A0V0GKR0_SOLCH</name>
<sequence>DKQSLILRESSAKFGCNLSKSFHARPSAGCLNFTSLEHSSSCHLKESAVFQHINSLLSRGINGKCLNFFAET</sequence>
<dbReference type="EMBL" id="GEDG01036585">
    <property type="protein sequence ID" value="JAP08622.1"/>
    <property type="molecule type" value="Transcribed_RNA"/>
</dbReference>
<evidence type="ECO:0000313" key="1">
    <source>
        <dbReference type="EMBL" id="JAP08622.1"/>
    </source>
</evidence>
<proteinExistence type="predicted"/>
<organism evidence="1">
    <name type="scientific">Solanum chacoense</name>
    <name type="common">Chaco potato</name>
    <dbReference type="NCBI Taxonomy" id="4108"/>
    <lineage>
        <taxon>Eukaryota</taxon>
        <taxon>Viridiplantae</taxon>
        <taxon>Streptophyta</taxon>
        <taxon>Embryophyta</taxon>
        <taxon>Tracheophyta</taxon>
        <taxon>Spermatophyta</taxon>
        <taxon>Magnoliopsida</taxon>
        <taxon>eudicotyledons</taxon>
        <taxon>Gunneridae</taxon>
        <taxon>Pentapetalae</taxon>
        <taxon>asterids</taxon>
        <taxon>lamiids</taxon>
        <taxon>Solanales</taxon>
        <taxon>Solanaceae</taxon>
        <taxon>Solanoideae</taxon>
        <taxon>Solaneae</taxon>
        <taxon>Solanum</taxon>
    </lineage>
</organism>